<dbReference type="InterPro" id="IPR036291">
    <property type="entry name" value="NAD(P)-bd_dom_sf"/>
</dbReference>
<feature type="active site" description="Nucleophile" evidence="3">
    <location>
        <position position="150"/>
    </location>
</feature>
<feature type="site" description="Activates thiol group during catalysis" evidence="5">
    <location>
        <position position="176"/>
    </location>
</feature>
<dbReference type="CDD" id="cd05214">
    <property type="entry name" value="GAPDH_I_N"/>
    <property type="match status" value="1"/>
</dbReference>
<feature type="binding site" evidence="4">
    <location>
        <position position="311"/>
    </location>
    <ligand>
        <name>NAD(+)</name>
        <dbReference type="ChEBI" id="CHEBI:57540"/>
    </ligand>
</feature>
<feature type="binding site" evidence="4">
    <location>
        <position position="119"/>
    </location>
    <ligand>
        <name>NAD(+)</name>
        <dbReference type="ChEBI" id="CHEBI:57540"/>
    </ligand>
</feature>
<dbReference type="STRING" id="1703345.A3860_15595"/>
<evidence type="ECO:0000256" key="3">
    <source>
        <dbReference type="PIRSR" id="PIRSR000149-1"/>
    </source>
</evidence>
<protein>
    <recommendedName>
        <fullName evidence="7">Glyceraldehyde 3-phosphate dehydrogenase NAD(P) binding domain-containing protein</fullName>
    </recommendedName>
</protein>
<dbReference type="InterPro" id="IPR020828">
    <property type="entry name" value="GlycerAld_3-P_DH_NAD(P)-bd"/>
</dbReference>
<dbReference type="SUPFAM" id="SSF51735">
    <property type="entry name" value="NAD(P)-binding Rossmann-fold domains"/>
    <property type="match status" value="1"/>
</dbReference>
<dbReference type="InterPro" id="IPR020829">
    <property type="entry name" value="GlycerAld_3-P_DH_cat"/>
</dbReference>
<dbReference type="OrthoDB" id="9803304at2"/>
<dbReference type="Gene3D" id="3.40.50.720">
    <property type="entry name" value="NAD(P)-binding Rossmann-like Domain"/>
    <property type="match status" value="1"/>
</dbReference>
<evidence type="ECO:0000313" key="8">
    <source>
        <dbReference type="EMBL" id="OQP66010.1"/>
    </source>
</evidence>
<dbReference type="Gene3D" id="3.30.360.10">
    <property type="entry name" value="Dihydrodipicolinate Reductase, domain 2"/>
    <property type="match status" value="1"/>
</dbReference>
<keyword evidence="9" id="KW-1185">Reference proteome</keyword>
<dbReference type="InterPro" id="IPR020831">
    <property type="entry name" value="GlycerAld/Erythrose_P_DH"/>
</dbReference>
<evidence type="ECO:0000313" key="9">
    <source>
        <dbReference type="Proteomes" id="UP000192796"/>
    </source>
</evidence>
<dbReference type="PANTHER" id="PTHR43148">
    <property type="entry name" value="GLYCERALDEHYDE-3-PHOSPHATE DEHYDROGENASE 2"/>
    <property type="match status" value="1"/>
</dbReference>
<comment type="subunit">
    <text evidence="1">Homotetramer.</text>
</comment>
<organism evidence="8 9">
    <name type="scientific">Niastella vici</name>
    <dbReference type="NCBI Taxonomy" id="1703345"/>
    <lineage>
        <taxon>Bacteria</taxon>
        <taxon>Pseudomonadati</taxon>
        <taxon>Bacteroidota</taxon>
        <taxon>Chitinophagia</taxon>
        <taxon>Chitinophagales</taxon>
        <taxon>Chitinophagaceae</taxon>
        <taxon>Niastella</taxon>
    </lineage>
</organism>
<evidence type="ECO:0000256" key="1">
    <source>
        <dbReference type="ARBA" id="ARBA00011881"/>
    </source>
</evidence>
<dbReference type="GO" id="GO:0016620">
    <property type="term" value="F:oxidoreductase activity, acting on the aldehyde or oxo group of donors, NAD or NADP as acceptor"/>
    <property type="evidence" value="ECO:0007669"/>
    <property type="project" value="InterPro"/>
</dbReference>
<comment type="similarity">
    <text evidence="6">Belongs to the glyceraldehyde-3-phosphate dehydrogenase family.</text>
</comment>
<dbReference type="Pfam" id="PF00044">
    <property type="entry name" value="Gp_dh_N"/>
    <property type="match status" value="1"/>
</dbReference>
<dbReference type="Pfam" id="PF02800">
    <property type="entry name" value="Gp_dh_C"/>
    <property type="match status" value="1"/>
</dbReference>
<dbReference type="EMBL" id="LVYD01000013">
    <property type="protein sequence ID" value="OQP66010.1"/>
    <property type="molecule type" value="Genomic_DNA"/>
</dbReference>
<feature type="binding site" evidence="4">
    <location>
        <position position="33"/>
    </location>
    <ligand>
        <name>NAD(+)</name>
        <dbReference type="ChEBI" id="CHEBI:57540"/>
    </ligand>
</feature>
<dbReference type="Proteomes" id="UP000192796">
    <property type="component" value="Unassembled WGS sequence"/>
</dbReference>
<evidence type="ECO:0000256" key="5">
    <source>
        <dbReference type="PIRSR" id="PIRSR000149-4"/>
    </source>
</evidence>
<comment type="caution">
    <text evidence="8">The sequence shown here is derived from an EMBL/GenBank/DDBJ whole genome shotgun (WGS) entry which is preliminary data.</text>
</comment>
<feature type="binding site" evidence="4">
    <location>
        <begin position="11"/>
        <end position="12"/>
    </location>
    <ligand>
        <name>NAD(+)</name>
        <dbReference type="ChEBI" id="CHEBI:57540"/>
    </ligand>
</feature>
<gene>
    <name evidence="8" type="ORF">A3860_15595</name>
</gene>
<dbReference type="GO" id="GO:0051287">
    <property type="term" value="F:NAD binding"/>
    <property type="evidence" value="ECO:0007669"/>
    <property type="project" value="InterPro"/>
</dbReference>
<evidence type="ECO:0000256" key="6">
    <source>
        <dbReference type="RuleBase" id="RU000397"/>
    </source>
</evidence>
<proteinExistence type="inferred from homology"/>
<dbReference type="SUPFAM" id="SSF55347">
    <property type="entry name" value="Glyceraldehyde-3-phosphate dehydrogenase-like, C-terminal domain"/>
    <property type="match status" value="1"/>
</dbReference>
<dbReference type="AlphaFoldDB" id="A0A1V9G609"/>
<sequence>MMRIAINGMGRIGRLLFRRLIDRDDIELVAVNDIMDADNLAYLIKYDSVYGTFPGTITHQPGAIAANDKVVKAFRQDKPAALPWKDLNVDVVLECSGSFSTRAGAEQHLMAGARKVLLSTTGSNDIPLLVYGFNQHALSKEETIISPGGCMTNCSTHILYILNAIGIKSVQCNILHSYTSRQELVDAPHKQFRRGRSAAESIIPVEIDLQHSLERLLPALANKIASVSTRVPVANGAMADFTIQLQHDTSRQEINRLFATAAKNDYKGIIEYTEDPLVSLDIKGNTHSCVIDGTLTSVVGNHVKLIAWFDNEYGFTTRMIDWLPLMK</sequence>
<name>A0A1V9G609_9BACT</name>
<feature type="domain" description="Glyceraldehyde 3-phosphate dehydrogenase NAD(P) binding" evidence="7">
    <location>
        <begin position="2"/>
        <end position="150"/>
    </location>
</feature>
<reference evidence="8 9" key="1">
    <citation type="submission" date="2016-03" db="EMBL/GenBank/DDBJ databases">
        <title>Niastella vici sp. nov., isolated from farmland soil.</title>
        <authorList>
            <person name="Chen L."/>
            <person name="Wang D."/>
            <person name="Yang S."/>
            <person name="Wang G."/>
        </authorList>
    </citation>
    <scope>NUCLEOTIDE SEQUENCE [LARGE SCALE GENOMIC DNA]</scope>
    <source>
        <strain evidence="8 9">DJ57</strain>
    </source>
</reference>
<keyword evidence="4" id="KW-0547">Nucleotide-binding</keyword>
<dbReference type="SMART" id="SM00846">
    <property type="entry name" value="Gp_dh_N"/>
    <property type="match status" value="1"/>
</dbReference>
<dbReference type="PIRSF" id="PIRSF000149">
    <property type="entry name" value="GAP_DH"/>
    <property type="match status" value="1"/>
</dbReference>
<dbReference type="PRINTS" id="PR00078">
    <property type="entry name" value="G3PDHDRGNASE"/>
</dbReference>
<accession>A0A1V9G609</accession>
<dbReference type="FunFam" id="3.40.50.720:FF:000001">
    <property type="entry name" value="Glyceraldehyde-3-phosphate dehydrogenase"/>
    <property type="match status" value="1"/>
</dbReference>
<keyword evidence="2" id="KW-0560">Oxidoreductase</keyword>
<evidence type="ECO:0000256" key="2">
    <source>
        <dbReference type="ARBA" id="ARBA00023002"/>
    </source>
</evidence>
<evidence type="ECO:0000256" key="4">
    <source>
        <dbReference type="PIRSR" id="PIRSR000149-3"/>
    </source>
</evidence>
<evidence type="ECO:0000259" key="7">
    <source>
        <dbReference type="SMART" id="SM00846"/>
    </source>
</evidence>
<keyword evidence="4" id="KW-0520">NAD</keyword>
<dbReference type="RefSeq" id="WP_081145855.1">
    <property type="nucleotide sequence ID" value="NZ_LVYD01000013.1"/>
</dbReference>